<evidence type="ECO:0000259" key="3">
    <source>
        <dbReference type="PROSITE" id="PS50110"/>
    </source>
</evidence>
<protein>
    <submittedName>
        <fullName evidence="4">Response regulator</fullName>
    </submittedName>
</protein>
<dbReference type="InterPro" id="IPR001789">
    <property type="entry name" value="Sig_transdc_resp-reg_receiver"/>
</dbReference>
<dbReference type="InterPro" id="IPR050595">
    <property type="entry name" value="Bact_response_regulator"/>
</dbReference>
<dbReference type="PANTHER" id="PTHR44591:SF3">
    <property type="entry name" value="RESPONSE REGULATORY DOMAIN-CONTAINING PROTEIN"/>
    <property type="match status" value="1"/>
</dbReference>
<dbReference type="Gene3D" id="3.40.50.2300">
    <property type="match status" value="1"/>
</dbReference>
<feature type="domain" description="Response regulatory" evidence="3">
    <location>
        <begin position="4"/>
        <end position="119"/>
    </location>
</feature>
<accession>A0A6B3N4Y1</accession>
<comment type="caution">
    <text evidence="4">The sequence shown here is derived from an EMBL/GenBank/DDBJ whole genome shotgun (WGS) entry which is preliminary data.</text>
</comment>
<dbReference type="GO" id="GO:0000160">
    <property type="term" value="P:phosphorelay signal transduction system"/>
    <property type="evidence" value="ECO:0007669"/>
    <property type="project" value="InterPro"/>
</dbReference>
<keyword evidence="1 2" id="KW-0597">Phosphoprotein</keyword>
<feature type="modified residue" description="4-aspartylphosphate" evidence="2">
    <location>
        <position position="53"/>
    </location>
</feature>
<reference evidence="4" key="1">
    <citation type="submission" date="2019-11" db="EMBL/GenBank/DDBJ databases">
        <title>Genomic insights into an expanded diversity of filamentous marine cyanobacteria reveals the extraordinary biosynthetic potential of Moorea and Okeania.</title>
        <authorList>
            <person name="Ferreira Leao T."/>
            <person name="Wang M."/>
            <person name="Moss N."/>
            <person name="Da Silva R."/>
            <person name="Sanders J."/>
            <person name="Nurk S."/>
            <person name="Gurevich A."/>
            <person name="Humphrey G."/>
            <person name="Reher R."/>
            <person name="Zhu Q."/>
            <person name="Belda-Ferre P."/>
            <person name="Glukhov E."/>
            <person name="Rex R."/>
            <person name="Dorrestein P.C."/>
            <person name="Knight R."/>
            <person name="Pevzner P."/>
            <person name="Gerwick W.H."/>
            <person name="Gerwick L."/>
        </authorList>
    </citation>
    <scope>NUCLEOTIDE SEQUENCE</scope>
    <source>
        <strain evidence="4">SIO1C4</strain>
    </source>
</reference>
<dbReference type="PROSITE" id="PS50110">
    <property type="entry name" value="RESPONSE_REGULATORY"/>
    <property type="match status" value="1"/>
</dbReference>
<evidence type="ECO:0000256" key="2">
    <source>
        <dbReference type="PROSITE-ProRule" id="PRU00169"/>
    </source>
</evidence>
<dbReference type="CDD" id="cd00156">
    <property type="entry name" value="REC"/>
    <property type="match status" value="1"/>
</dbReference>
<name>A0A6B3N4Y1_9CYAN</name>
<dbReference type="InterPro" id="IPR011006">
    <property type="entry name" value="CheY-like_superfamily"/>
</dbReference>
<organism evidence="4">
    <name type="scientific">Symploca sp. SIO1C4</name>
    <dbReference type="NCBI Taxonomy" id="2607765"/>
    <lineage>
        <taxon>Bacteria</taxon>
        <taxon>Bacillati</taxon>
        <taxon>Cyanobacteriota</taxon>
        <taxon>Cyanophyceae</taxon>
        <taxon>Coleofasciculales</taxon>
        <taxon>Coleofasciculaceae</taxon>
        <taxon>Symploca</taxon>
    </lineage>
</organism>
<sequence length="123" mass="14288">MLMKILFLEDDNFNREIITEHLILWGYEVCALPDGQGFLQSLSEFQPDLILLDLKLPQIDGFTLIEKLRQSQWKELPVVVLSAYAFSAEKKRAQMLGVRRFLVKPTTPREIRRVIQAELETQG</sequence>
<dbReference type="Pfam" id="PF00072">
    <property type="entry name" value="Response_reg"/>
    <property type="match status" value="1"/>
</dbReference>
<evidence type="ECO:0000313" key="4">
    <source>
        <dbReference type="EMBL" id="NER28139.1"/>
    </source>
</evidence>
<dbReference type="EMBL" id="JAAHFQ010000175">
    <property type="protein sequence ID" value="NER28139.1"/>
    <property type="molecule type" value="Genomic_DNA"/>
</dbReference>
<dbReference type="AlphaFoldDB" id="A0A6B3N4Y1"/>
<dbReference type="PANTHER" id="PTHR44591">
    <property type="entry name" value="STRESS RESPONSE REGULATOR PROTEIN 1"/>
    <property type="match status" value="1"/>
</dbReference>
<gene>
    <name evidence="4" type="ORF">F6J89_11015</name>
</gene>
<proteinExistence type="predicted"/>
<dbReference type="SUPFAM" id="SSF52172">
    <property type="entry name" value="CheY-like"/>
    <property type="match status" value="1"/>
</dbReference>
<dbReference type="SMART" id="SM00448">
    <property type="entry name" value="REC"/>
    <property type="match status" value="1"/>
</dbReference>
<evidence type="ECO:0000256" key="1">
    <source>
        <dbReference type="ARBA" id="ARBA00022553"/>
    </source>
</evidence>